<dbReference type="GO" id="GO:0005739">
    <property type="term" value="C:mitochondrion"/>
    <property type="evidence" value="ECO:0007669"/>
    <property type="project" value="InterPro"/>
</dbReference>
<dbReference type="PANTHER" id="PTHR15925">
    <property type="entry name" value="MITOCHONDRIAL RIBOSOMAL PROTEIN S23"/>
    <property type="match status" value="1"/>
</dbReference>
<evidence type="ECO:0000256" key="1">
    <source>
        <dbReference type="ARBA" id="ARBA00004173"/>
    </source>
</evidence>
<dbReference type="InterPro" id="IPR023611">
    <property type="entry name" value="mS23_dom_met"/>
</dbReference>
<dbReference type="CDD" id="cd23701">
    <property type="entry name" value="At1g26750"/>
    <property type="match status" value="1"/>
</dbReference>
<dbReference type="Proteomes" id="UP001374579">
    <property type="component" value="Unassembled WGS sequence"/>
</dbReference>
<dbReference type="GO" id="GO:0006412">
    <property type="term" value="P:translation"/>
    <property type="evidence" value="ECO:0007669"/>
    <property type="project" value="InterPro"/>
</dbReference>
<dbReference type="PANTHER" id="PTHR15925:SF2">
    <property type="entry name" value="SMALL RIBOSOMAL SUBUNIT PROTEIN MS23"/>
    <property type="match status" value="1"/>
</dbReference>
<keyword evidence="10" id="KW-1185">Reference proteome</keyword>
<evidence type="ECO:0000259" key="8">
    <source>
        <dbReference type="Pfam" id="PF10484"/>
    </source>
</evidence>
<evidence type="ECO:0000256" key="6">
    <source>
        <dbReference type="ARBA" id="ARBA00035137"/>
    </source>
</evidence>
<evidence type="ECO:0000256" key="5">
    <source>
        <dbReference type="ARBA" id="ARBA00023274"/>
    </source>
</evidence>
<proteinExistence type="inferred from homology"/>
<evidence type="ECO:0000256" key="4">
    <source>
        <dbReference type="ARBA" id="ARBA00023128"/>
    </source>
</evidence>
<evidence type="ECO:0000256" key="3">
    <source>
        <dbReference type="ARBA" id="ARBA00022980"/>
    </source>
</evidence>
<organism evidence="9 10">
    <name type="scientific">Littorina saxatilis</name>
    <dbReference type="NCBI Taxonomy" id="31220"/>
    <lineage>
        <taxon>Eukaryota</taxon>
        <taxon>Metazoa</taxon>
        <taxon>Spiralia</taxon>
        <taxon>Lophotrochozoa</taxon>
        <taxon>Mollusca</taxon>
        <taxon>Gastropoda</taxon>
        <taxon>Caenogastropoda</taxon>
        <taxon>Littorinimorpha</taxon>
        <taxon>Littorinoidea</taxon>
        <taxon>Littorinidae</taxon>
        <taxon>Littorina</taxon>
    </lineage>
</organism>
<comment type="caution">
    <text evidence="9">The sequence shown here is derived from an EMBL/GenBank/DDBJ whole genome shotgun (WGS) entry which is preliminary data.</text>
</comment>
<feature type="domain" description="Small ribosomal subunit protein mS23 conserved" evidence="8">
    <location>
        <begin position="2"/>
        <end position="124"/>
    </location>
</feature>
<protein>
    <recommendedName>
        <fullName evidence="6">Small ribosomal subunit protein mS23</fullName>
    </recommendedName>
</protein>
<dbReference type="GO" id="GO:0003735">
    <property type="term" value="F:structural constituent of ribosome"/>
    <property type="evidence" value="ECO:0007669"/>
    <property type="project" value="InterPro"/>
</dbReference>
<keyword evidence="3" id="KW-0689">Ribosomal protein</keyword>
<evidence type="ECO:0000313" key="9">
    <source>
        <dbReference type="EMBL" id="KAK7088544.1"/>
    </source>
</evidence>
<evidence type="ECO:0000256" key="2">
    <source>
        <dbReference type="ARBA" id="ARBA00009864"/>
    </source>
</evidence>
<name>A0AAN9AKK6_9CAEN</name>
<evidence type="ECO:0000256" key="7">
    <source>
        <dbReference type="SAM" id="MobiDB-lite"/>
    </source>
</evidence>
<keyword evidence="4" id="KW-0496">Mitochondrion</keyword>
<reference evidence="9 10" key="1">
    <citation type="submission" date="2024-02" db="EMBL/GenBank/DDBJ databases">
        <title>Chromosome-scale genome assembly of the rough periwinkle Littorina saxatilis.</title>
        <authorList>
            <person name="De Jode A."/>
            <person name="Faria R."/>
            <person name="Formenti G."/>
            <person name="Sims Y."/>
            <person name="Smith T.P."/>
            <person name="Tracey A."/>
            <person name="Wood J.M.D."/>
            <person name="Zagrodzka Z.B."/>
            <person name="Johannesson K."/>
            <person name="Butlin R.K."/>
            <person name="Leder E.H."/>
        </authorList>
    </citation>
    <scope>NUCLEOTIDE SEQUENCE [LARGE SCALE GENOMIC DNA]</scope>
    <source>
        <strain evidence="9">Snail1</strain>
        <tissue evidence="9">Muscle</tissue>
    </source>
</reference>
<gene>
    <name evidence="9" type="ORF">V1264_022453</name>
</gene>
<feature type="region of interest" description="Disordered" evidence="7">
    <location>
        <begin position="169"/>
        <end position="189"/>
    </location>
</feature>
<dbReference type="InterPro" id="IPR019520">
    <property type="entry name" value="Ribosomal_mS23_met"/>
</dbReference>
<evidence type="ECO:0000313" key="10">
    <source>
        <dbReference type="Proteomes" id="UP001374579"/>
    </source>
</evidence>
<dbReference type="GO" id="GO:0005840">
    <property type="term" value="C:ribosome"/>
    <property type="evidence" value="ECO:0007669"/>
    <property type="project" value="InterPro"/>
</dbReference>
<dbReference type="AlphaFoldDB" id="A0AAN9AKK6"/>
<comment type="similarity">
    <text evidence="2">Belongs to the mitochondrion-specific ribosomal protein mS23 family.</text>
</comment>
<dbReference type="EMBL" id="JBAMIC010004070">
    <property type="protein sequence ID" value="KAK7088544.1"/>
    <property type="molecule type" value="Genomic_DNA"/>
</dbReference>
<comment type="subcellular location">
    <subcellularLocation>
        <location evidence="1">Mitochondrion</location>
    </subcellularLocation>
</comment>
<dbReference type="InterPro" id="IPR059242">
    <property type="entry name" value="mS23_dom"/>
</dbReference>
<accession>A0AAN9AKK6</accession>
<sequence length="189" mass="21651">MAGSRLEKFGTIYKRVQGLLRSGALKEADKPLWCEVYEAFPPRDPPIYEREKPTGVVPKILYPEDIIRAQFYKTYGNPDVVDFRNERVKTTCQRFVDKYLELLQSEMSKENLFESTVTALKEEGFRLRAAEEVEEFVKTAEAKSPGPPPRLQQQTLSVASIFGEDTVRGKNTEEEDFIMESDDGKTTKL</sequence>
<dbReference type="Pfam" id="PF10484">
    <property type="entry name" value="MRP-S23"/>
    <property type="match status" value="1"/>
</dbReference>
<keyword evidence="5" id="KW-0687">Ribonucleoprotein</keyword>